<comment type="caution">
    <text evidence="1">The sequence shown here is derived from an EMBL/GenBank/DDBJ whole genome shotgun (WGS) entry which is preliminary data.</text>
</comment>
<dbReference type="EMBL" id="JACJID010000001">
    <property type="protein sequence ID" value="MBA8923805.1"/>
    <property type="molecule type" value="Genomic_DNA"/>
</dbReference>
<organism evidence="1 2">
    <name type="scientific">Kutzneria viridogrisea</name>
    <dbReference type="NCBI Taxonomy" id="47990"/>
    <lineage>
        <taxon>Bacteria</taxon>
        <taxon>Bacillati</taxon>
        <taxon>Actinomycetota</taxon>
        <taxon>Actinomycetes</taxon>
        <taxon>Pseudonocardiales</taxon>
        <taxon>Pseudonocardiaceae</taxon>
        <taxon>Kutzneria</taxon>
    </lineage>
</organism>
<evidence type="ECO:0008006" key="3">
    <source>
        <dbReference type="Google" id="ProtNLM"/>
    </source>
</evidence>
<dbReference type="Proteomes" id="UP000517916">
    <property type="component" value="Unassembled WGS sequence"/>
</dbReference>
<proteinExistence type="predicted"/>
<name>A0ABR6BAG2_9PSEU</name>
<sequence length="169" mass="18662">MTEQEISPQSTKANHVRVRFLLQPSQDGWPPVDNEGLWGIPLTEGELVQVDNIPWFARNVAVGDIVRVSTSNNGTLWAMEKISWSGACTIRIIPFPDGPLAGSRQAVLDAFSPLGVDGEGIEQFGMVALSVPPDVNLHEVKRLLHRGESEGWWEYEEGCIGDAWESIKI</sequence>
<dbReference type="Pfam" id="PF14085">
    <property type="entry name" value="DUF4265"/>
    <property type="match status" value="1"/>
</dbReference>
<dbReference type="InterPro" id="IPR025361">
    <property type="entry name" value="DUF4265"/>
</dbReference>
<protein>
    <recommendedName>
        <fullName evidence="3">DUF4265 domain-containing protein</fullName>
    </recommendedName>
</protein>
<reference evidence="1 2" key="1">
    <citation type="submission" date="2020-08" db="EMBL/GenBank/DDBJ databases">
        <title>Genomic Encyclopedia of Archaeal and Bacterial Type Strains, Phase II (KMG-II): from individual species to whole genera.</title>
        <authorList>
            <person name="Goeker M."/>
        </authorList>
    </citation>
    <scope>NUCLEOTIDE SEQUENCE [LARGE SCALE GENOMIC DNA]</scope>
    <source>
        <strain evidence="1 2">DSM 43850</strain>
    </source>
</reference>
<accession>A0ABR6BAG2</accession>
<dbReference type="RefSeq" id="WP_182836381.1">
    <property type="nucleotide sequence ID" value="NZ_JACJID010000001.1"/>
</dbReference>
<gene>
    <name evidence="1" type="ORF">BC739_001002</name>
</gene>
<evidence type="ECO:0000313" key="2">
    <source>
        <dbReference type="Proteomes" id="UP000517916"/>
    </source>
</evidence>
<keyword evidence="2" id="KW-1185">Reference proteome</keyword>
<evidence type="ECO:0000313" key="1">
    <source>
        <dbReference type="EMBL" id="MBA8923805.1"/>
    </source>
</evidence>